<proteinExistence type="inferred from homology"/>
<keyword evidence="6" id="KW-1185">Reference proteome</keyword>
<evidence type="ECO:0000313" key="6">
    <source>
        <dbReference type="Proteomes" id="UP000036987"/>
    </source>
</evidence>
<keyword evidence="4" id="KW-0052">Apoplast</keyword>
<sequence>MKQSNQECAQEGNNTNTKISFYANDTYVGPNPSSVLIAGVDSAFFEFGSTFAFDIPLFLEFEPNTTTNAIGKAKGIYTVYTRDDLSCSITMNLFLDEYQDSVLTFLGVLNITSPLREVPVVGGSGVFRGATGYFLSQVVFNDPITSNNIVKYDIDVNLYQNLLLH</sequence>
<name>A0A0K9P9W7_ZOSMR</name>
<comment type="subunit">
    <text evidence="2 4">Homodimer.</text>
</comment>
<gene>
    <name evidence="5" type="ORF">ZOSMA_30G00400</name>
</gene>
<dbReference type="AlphaFoldDB" id="A0A0K9P9W7"/>
<dbReference type="PANTHER" id="PTHR21495">
    <property type="entry name" value="NUCLEOPORIN-RELATED"/>
    <property type="match status" value="1"/>
</dbReference>
<dbReference type="Gene3D" id="2.40.480.10">
    <property type="entry name" value="Allene oxide cyclase-like"/>
    <property type="match status" value="1"/>
</dbReference>
<comment type="function">
    <text evidence="4">Dirigent proteins impart stereoselectivity on the phenoxy radical-coupling reaction, yielding optically active lignans from two molecules of coniferyl alcohol in the biosynthesis of lignans, flavonolignans, and alkaloids and thus plays a central role in plant secondary metabolism.</text>
</comment>
<dbReference type="GO" id="GO:0009699">
    <property type="term" value="P:phenylpropanoid biosynthetic process"/>
    <property type="evidence" value="ECO:0007669"/>
    <property type="project" value="UniProtKB-ARBA"/>
</dbReference>
<comment type="subcellular location">
    <subcellularLocation>
        <location evidence="4">Secreted</location>
        <location evidence="4">Extracellular space</location>
        <location evidence="4">Apoplast</location>
    </subcellularLocation>
</comment>
<reference evidence="6" key="1">
    <citation type="journal article" date="2016" name="Nature">
        <title>The genome of the seagrass Zostera marina reveals angiosperm adaptation to the sea.</title>
        <authorList>
            <person name="Olsen J.L."/>
            <person name="Rouze P."/>
            <person name="Verhelst B."/>
            <person name="Lin Y.-C."/>
            <person name="Bayer T."/>
            <person name="Collen J."/>
            <person name="Dattolo E."/>
            <person name="De Paoli E."/>
            <person name="Dittami S."/>
            <person name="Maumus F."/>
            <person name="Michel G."/>
            <person name="Kersting A."/>
            <person name="Lauritano C."/>
            <person name="Lohaus R."/>
            <person name="Toepel M."/>
            <person name="Tonon T."/>
            <person name="Vanneste K."/>
            <person name="Amirebrahimi M."/>
            <person name="Brakel J."/>
            <person name="Bostroem C."/>
            <person name="Chovatia M."/>
            <person name="Grimwood J."/>
            <person name="Jenkins J.W."/>
            <person name="Jueterbock A."/>
            <person name="Mraz A."/>
            <person name="Stam W.T."/>
            <person name="Tice H."/>
            <person name="Bornberg-Bauer E."/>
            <person name="Green P.J."/>
            <person name="Pearson G.A."/>
            <person name="Procaccini G."/>
            <person name="Duarte C.M."/>
            <person name="Schmutz J."/>
            <person name="Reusch T.B.H."/>
            <person name="Van de Peer Y."/>
        </authorList>
    </citation>
    <scope>NUCLEOTIDE SEQUENCE [LARGE SCALE GENOMIC DNA]</scope>
    <source>
        <strain evidence="6">cv. Finnish</strain>
    </source>
</reference>
<dbReference type="OrthoDB" id="1864232at2759"/>
<dbReference type="OMA" id="NQECAQE"/>
<dbReference type="InterPro" id="IPR044859">
    <property type="entry name" value="Allene_oxi_cyc_Dirigent"/>
</dbReference>
<accession>A0A0K9P9W7</accession>
<dbReference type="GO" id="GO:0048046">
    <property type="term" value="C:apoplast"/>
    <property type="evidence" value="ECO:0007669"/>
    <property type="project" value="UniProtKB-SubCell"/>
</dbReference>
<evidence type="ECO:0000313" key="5">
    <source>
        <dbReference type="EMBL" id="KMZ65759.1"/>
    </source>
</evidence>
<dbReference type="Proteomes" id="UP000036987">
    <property type="component" value="Unassembled WGS sequence"/>
</dbReference>
<comment type="caution">
    <text evidence="5">The sequence shown here is derived from an EMBL/GenBank/DDBJ whole genome shotgun (WGS) entry which is preliminary data.</text>
</comment>
<dbReference type="Pfam" id="PF03018">
    <property type="entry name" value="Dirigent"/>
    <property type="match status" value="1"/>
</dbReference>
<dbReference type="InterPro" id="IPR004265">
    <property type="entry name" value="Dirigent"/>
</dbReference>
<evidence type="ECO:0000256" key="1">
    <source>
        <dbReference type="ARBA" id="ARBA00010746"/>
    </source>
</evidence>
<comment type="similarity">
    <text evidence="1 4">Belongs to the plant dirigent protein family.</text>
</comment>
<evidence type="ECO:0000256" key="3">
    <source>
        <dbReference type="ARBA" id="ARBA00022525"/>
    </source>
</evidence>
<evidence type="ECO:0000256" key="2">
    <source>
        <dbReference type="ARBA" id="ARBA00011738"/>
    </source>
</evidence>
<keyword evidence="3 4" id="KW-0964">Secreted</keyword>
<organism evidence="5 6">
    <name type="scientific">Zostera marina</name>
    <name type="common">Eelgrass</name>
    <dbReference type="NCBI Taxonomy" id="29655"/>
    <lineage>
        <taxon>Eukaryota</taxon>
        <taxon>Viridiplantae</taxon>
        <taxon>Streptophyta</taxon>
        <taxon>Embryophyta</taxon>
        <taxon>Tracheophyta</taxon>
        <taxon>Spermatophyta</taxon>
        <taxon>Magnoliopsida</taxon>
        <taxon>Liliopsida</taxon>
        <taxon>Zosteraceae</taxon>
        <taxon>Zostera</taxon>
    </lineage>
</organism>
<dbReference type="EMBL" id="LFYR01001011">
    <property type="protein sequence ID" value="KMZ65759.1"/>
    <property type="molecule type" value="Genomic_DNA"/>
</dbReference>
<evidence type="ECO:0000256" key="4">
    <source>
        <dbReference type="RuleBase" id="RU363099"/>
    </source>
</evidence>
<protein>
    <recommendedName>
        <fullName evidence="4">Dirigent protein</fullName>
    </recommendedName>
</protein>